<dbReference type="PROSITE" id="PS51736">
    <property type="entry name" value="RECOMBINASES_3"/>
    <property type="match status" value="1"/>
</dbReference>
<sequence length="239" mass="25756">MVFSQMRQRVEAMKGVGASVQAIAYLRTSSAANVGGDSDQRQRQAIHAYAQGNGLEVVKEFYDAAVSGADAIDQREGFTDLLGWAATSEVKTIIVENASRFARDLIVQETGYALLTAQGFTLIAADDPDAFTADTPTARMVRQILGAVSEFEKANLVAKLKGARDRASISAGKRVEGRKGYDDTNPKLVQDAKRLARKSPKTGKSRSLRQIAEELTVLGHTTATGKAFSASQVQRLLAY</sequence>
<dbReference type="SMART" id="SM00857">
    <property type="entry name" value="Resolvase"/>
    <property type="match status" value="1"/>
</dbReference>
<evidence type="ECO:0000256" key="2">
    <source>
        <dbReference type="ARBA" id="ARBA00023172"/>
    </source>
</evidence>
<reference evidence="4 5" key="1">
    <citation type="journal article" date="2011" name="Stand. Genomic Sci.">
        <title>Complete genome sequence of Rhodospirillum rubrum type strain (S1).</title>
        <authorList>
            <person name="Munk A.C."/>
            <person name="Copeland A."/>
            <person name="Lucas S."/>
            <person name="Lapidus A."/>
            <person name="Del Rio T.G."/>
            <person name="Barry K."/>
            <person name="Detter J.C."/>
            <person name="Hammon N."/>
            <person name="Israni S."/>
            <person name="Pitluck S."/>
            <person name="Brettin T."/>
            <person name="Bruce D."/>
            <person name="Han C."/>
            <person name="Tapia R."/>
            <person name="Gilna P."/>
            <person name="Schmutz J."/>
            <person name="Larimer F."/>
            <person name="Land M."/>
            <person name="Kyrpides N.C."/>
            <person name="Mavromatis K."/>
            <person name="Richardson P."/>
            <person name="Rohde M."/>
            <person name="Goker M."/>
            <person name="Klenk H.P."/>
            <person name="Zhang Y."/>
            <person name="Roberts G.P."/>
            <person name="Reslewic S."/>
            <person name="Schwartz D.C."/>
        </authorList>
    </citation>
    <scope>NUCLEOTIDE SEQUENCE [LARGE SCALE GENOMIC DNA]</scope>
    <source>
        <strain evidence="5">ATCC 11170 / ATH 1.1.1 / DSM 467 / LMG 4362 / NCIMB 8255 / S1</strain>
    </source>
</reference>
<dbReference type="GO" id="GO:0000150">
    <property type="term" value="F:DNA strand exchange activity"/>
    <property type="evidence" value="ECO:0007669"/>
    <property type="project" value="InterPro"/>
</dbReference>
<proteinExistence type="predicted"/>
<organism evidence="4 5">
    <name type="scientific">Rhodospirillum rubrum (strain ATCC 11170 / ATH 1.1.1 / DSM 467 / LMG 4362 / NCIMB 8255 / S1)</name>
    <dbReference type="NCBI Taxonomy" id="269796"/>
    <lineage>
        <taxon>Bacteria</taxon>
        <taxon>Pseudomonadati</taxon>
        <taxon>Pseudomonadota</taxon>
        <taxon>Alphaproteobacteria</taxon>
        <taxon>Rhodospirillales</taxon>
        <taxon>Rhodospirillaceae</taxon>
        <taxon>Rhodospirillum</taxon>
    </lineage>
</organism>
<evidence type="ECO:0000256" key="1">
    <source>
        <dbReference type="ARBA" id="ARBA00023125"/>
    </source>
</evidence>
<dbReference type="EnsemblBacteria" id="ABC24107">
    <property type="protein sequence ID" value="ABC24107"/>
    <property type="gene ID" value="Rru_A3312"/>
</dbReference>
<keyword evidence="1" id="KW-0238">DNA-binding</keyword>
<accession>Q2RP38</accession>
<dbReference type="KEGG" id="rru:Rru_A3312"/>
<protein>
    <submittedName>
        <fullName evidence="4">Resolvase-like</fullName>
    </submittedName>
</protein>
<dbReference type="AlphaFoldDB" id="Q2RP38"/>
<evidence type="ECO:0000313" key="4">
    <source>
        <dbReference type="EMBL" id="ABC24107.1"/>
    </source>
</evidence>
<dbReference type="Pfam" id="PF00239">
    <property type="entry name" value="Resolvase"/>
    <property type="match status" value="1"/>
</dbReference>
<dbReference type="eggNOG" id="COG1961">
    <property type="taxonomic scope" value="Bacteria"/>
</dbReference>
<dbReference type="Gene3D" id="3.40.50.1390">
    <property type="entry name" value="Resolvase, N-terminal catalytic domain"/>
    <property type="match status" value="1"/>
</dbReference>
<dbReference type="SUPFAM" id="SSF53041">
    <property type="entry name" value="Resolvase-like"/>
    <property type="match status" value="1"/>
</dbReference>
<dbReference type="Proteomes" id="UP000001929">
    <property type="component" value="Chromosome"/>
</dbReference>
<keyword evidence="2" id="KW-0233">DNA recombination</keyword>
<gene>
    <name evidence="4" type="ordered locus">Rru_A3312</name>
</gene>
<dbReference type="CDD" id="cd00338">
    <property type="entry name" value="Ser_Recombinase"/>
    <property type="match status" value="1"/>
</dbReference>
<keyword evidence="5" id="KW-1185">Reference proteome</keyword>
<name>Q2RP38_RHORT</name>
<dbReference type="PANTHER" id="PTHR30461">
    <property type="entry name" value="DNA-INVERTASE FROM LAMBDOID PROPHAGE"/>
    <property type="match status" value="1"/>
</dbReference>
<evidence type="ECO:0000259" key="3">
    <source>
        <dbReference type="PROSITE" id="PS51736"/>
    </source>
</evidence>
<dbReference type="InterPro" id="IPR050639">
    <property type="entry name" value="SSR_resolvase"/>
</dbReference>
<dbReference type="PANTHER" id="PTHR30461:SF2">
    <property type="entry name" value="SERINE RECOMBINASE PINE-RELATED"/>
    <property type="match status" value="1"/>
</dbReference>
<dbReference type="InterPro" id="IPR036162">
    <property type="entry name" value="Resolvase-like_N_sf"/>
</dbReference>
<dbReference type="EMBL" id="CP000230">
    <property type="protein sequence ID" value="ABC24107.1"/>
    <property type="molecule type" value="Genomic_DNA"/>
</dbReference>
<dbReference type="GO" id="GO:0003677">
    <property type="term" value="F:DNA binding"/>
    <property type="evidence" value="ECO:0007669"/>
    <property type="project" value="UniProtKB-KW"/>
</dbReference>
<dbReference type="InterPro" id="IPR006119">
    <property type="entry name" value="Resolv_N"/>
</dbReference>
<feature type="domain" description="Resolvase/invertase-type recombinase catalytic" evidence="3">
    <location>
        <begin position="21"/>
        <end position="171"/>
    </location>
</feature>
<evidence type="ECO:0000313" key="5">
    <source>
        <dbReference type="Proteomes" id="UP000001929"/>
    </source>
</evidence>
<dbReference type="PhylomeDB" id="Q2RP38"/>
<dbReference type="HOGENOM" id="CLU_010686_0_2_5"/>